<dbReference type="HOGENOM" id="CLU_773383_0_0_0"/>
<dbReference type="eggNOG" id="COG3040">
    <property type="taxonomic scope" value="Bacteria"/>
</dbReference>
<reference evidence="2 3" key="1">
    <citation type="journal article" date="2009" name="Stand. Genomic Sci.">
        <title>Complete genome sequence of Leptotrichia buccalis type strain (C-1013-b).</title>
        <authorList>
            <person name="Ivanova N."/>
            <person name="Gronow S."/>
            <person name="Lapidus A."/>
            <person name="Copeland A."/>
            <person name="Glavina Del Rio T."/>
            <person name="Nolan M."/>
            <person name="Lucas S."/>
            <person name="Chen F."/>
            <person name="Tice H."/>
            <person name="Cheng J.F."/>
            <person name="Saunders E."/>
            <person name="Bruce D."/>
            <person name="Goodwin L."/>
            <person name="Brettin T."/>
            <person name="Detter J.C."/>
            <person name="Han C."/>
            <person name="Pitluck S."/>
            <person name="Mikhailova N."/>
            <person name="Pati A."/>
            <person name="Mavrommatis K."/>
            <person name="Chen A."/>
            <person name="Palaniappan K."/>
            <person name="Land M."/>
            <person name="Hauser L."/>
            <person name="Chang Y.J."/>
            <person name="Jeffries C.D."/>
            <person name="Chain P."/>
            <person name="Rohde C."/>
            <person name="Goker M."/>
            <person name="Bristow J."/>
            <person name="Eisen J.A."/>
            <person name="Markowitz V."/>
            <person name="Hugenholtz P."/>
            <person name="Kyrpides N.C."/>
            <person name="Klenk H.P."/>
        </authorList>
    </citation>
    <scope>NUCLEOTIDE SEQUENCE [LARGE SCALE GENOMIC DNA]</scope>
    <source>
        <strain evidence="3">ATCC 14201 / DSM 1135 / JCM 12969 / NCTC 10249 / C-1013-b</strain>
    </source>
</reference>
<dbReference type="STRING" id="523794.Lebu_0734"/>
<protein>
    <submittedName>
        <fullName evidence="2">Uncharacterized protein</fullName>
    </submittedName>
</protein>
<dbReference type="KEGG" id="lba:Lebu_0734"/>
<name>C7N911_LEPBD</name>
<dbReference type="OrthoDB" id="82433at2"/>
<dbReference type="Proteomes" id="UP000001910">
    <property type="component" value="Chromosome"/>
</dbReference>
<accession>C7N911</accession>
<sequence>MNVLNKEKFNQYGKLKLYIAACFGVFSLLISAEGNKNSLNKRRVGDDAVKIDIIINKDDIDDYENDNTEDKYKEEGDLIYLDQLPDEEEDEIQKKNEKISKFERFIRKIDEKVNPILKFQIEKSYGIWYLVKTEDISEINLENIRYDFIQEQNGYKLIKSYFDPATNVWSEKDQRAWIEEKKGDVYLEVEKKYFKNNKNKILFFDKNYQYMVIKFNDGFTRVLSRYPNNEKISLEGNELSEFNQIIGERTSLRDVSYNTDVKSIREIQSERKKEELKRKTEELERQLSENPSLVFQIDTIGAKRALEREMKKQKEKDVQFKTKDGTENVEVIQLDDKDLKNGNEIENNGNSTEINKEN</sequence>
<feature type="compositionally biased region" description="Basic and acidic residues" evidence="1">
    <location>
        <begin position="334"/>
        <end position="343"/>
    </location>
</feature>
<evidence type="ECO:0000313" key="3">
    <source>
        <dbReference type="Proteomes" id="UP000001910"/>
    </source>
</evidence>
<gene>
    <name evidence="2" type="ordered locus">Lebu_0734</name>
</gene>
<dbReference type="SUPFAM" id="SSF50814">
    <property type="entry name" value="Lipocalins"/>
    <property type="match status" value="1"/>
</dbReference>
<organism evidence="2 3">
    <name type="scientific">Leptotrichia buccalis (strain ATCC 14201 / DSM 1135 / JCM 12969 / NCTC 10249 / C-1013-b)</name>
    <dbReference type="NCBI Taxonomy" id="523794"/>
    <lineage>
        <taxon>Bacteria</taxon>
        <taxon>Fusobacteriati</taxon>
        <taxon>Fusobacteriota</taxon>
        <taxon>Fusobacteriia</taxon>
        <taxon>Fusobacteriales</taxon>
        <taxon>Leptotrichiaceae</taxon>
        <taxon>Leptotrichia</taxon>
    </lineage>
</organism>
<dbReference type="RefSeq" id="WP_015768990.1">
    <property type="nucleotide sequence ID" value="NC_013192.1"/>
</dbReference>
<evidence type="ECO:0000256" key="1">
    <source>
        <dbReference type="SAM" id="MobiDB-lite"/>
    </source>
</evidence>
<proteinExistence type="predicted"/>
<dbReference type="InterPro" id="IPR012674">
    <property type="entry name" value="Calycin"/>
</dbReference>
<dbReference type="Gene3D" id="2.40.128.20">
    <property type="match status" value="1"/>
</dbReference>
<feature type="region of interest" description="Disordered" evidence="1">
    <location>
        <begin position="317"/>
        <end position="358"/>
    </location>
</feature>
<dbReference type="AlphaFoldDB" id="C7N911"/>
<dbReference type="EMBL" id="CP001685">
    <property type="protein sequence ID" value="ACV38642.1"/>
    <property type="molecule type" value="Genomic_DNA"/>
</dbReference>
<evidence type="ECO:0000313" key="2">
    <source>
        <dbReference type="EMBL" id="ACV38642.1"/>
    </source>
</evidence>
<feature type="compositionally biased region" description="Basic and acidic residues" evidence="1">
    <location>
        <begin position="317"/>
        <end position="326"/>
    </location>
</feature>
<keyword evidence="3" id="KW-1185">Reference proteome</keyword>
<feature type="compositionally biased region" description="Polar residues" evidence="1">
    <location>
        <begin position="344"/>
        <end position="358"/>
    </location>
</feature>